<evidence type="ECO:0000256" key="3">
    <source>
        <dbReference type="ARBA" id="ARBA00022597"/>
    </source>
</evidence>
<dbReference type="InterPro" id="IPR001127">
    <property type="entry name" value="PTS_EIIA_1_perm"/>
</dbReference>
<dbReference type="GO" id="GO:0009401">
    <property type="term" value="P:phosphoenolpyruvate-dependent sugar phosphotransferase system"/>
    <property type="evidence" value="ECO:0007669"/>
    <property type="project" value="UniProtKB-KW"/>
</dbReference>
<evidence type="ECO:0000256" key="4">
    <source>
        <dbReference type="ARBA" id="ARBA00022679"/>
    </source>
</evidence>
<proteinExistence type="predicted"/>
<dbReference type="PANTHER" id="PTHR45008">
    <property type="entry name" value="PTS SYSTEM GLUCOSE-SPECIFIC EIIA COMPONENT"/>
    <property type="match status" value="1"/>
</dbReference>
<evidence type="ECO:0000256" key="5">
    <source>
        <dbReference type="ARBA" id="ARBA00022683"/>
    </source>
</evidence>
<reference evidence="8 9" key="1">
    <citation type="submission" date="2021-10" db="EMBL/GenBank/DDBJ databases">
        <title>Anaerobic single-cell dispensing facilitates the cultivation of human gut bacteria.</title>
        <authorList>
            <person name="Afrizal A."/>
        </authorList>
    </citation>
    <scope>NUCLEOTIDE SEQUENCE [LARGE SCALE GENOMIC DNA]</scope>
    <source>
        <strain evidence="8 9">CLA-AA-H273</strain>
    </source>
</reference>
<evidence type="ECO:0000313" key="9">
    <source>
        <dbReference type="Proteomes" id="UP001197795"/>
    </source>
</evidence>
<accession>A0AAE3A3B3</accession>
<keyword evidence="9" id="KW-1185">Reference proteome</keyword>
<sequence length="213" mass="24291">MQMYDIVATGVLGLLVGFWSGRSIRWKMEETEETGEDREERKNTAARQLVREGVTIGSPVNGEIRKRMEETVEETTDAGTGCISIVPEDGKVYAPTAGKVLKLYPMGNRIRFRTDSGLELLLNICRDREELHSAYYHCNVLQNEIVRKGKLLMEFDQEGLAREGVDTAVTVEMCQIPERGQIVGTWKDYIRAGEELLWIQRKGRDQEDSFCLR</sequence>
<keyword evidence="6" id="KW-0418">Kinase</keyword>
<feature type="domain" description="PTS EIIA type-1" evidence="7">
    <location>
        <begin position="69"/>
        <end position="175"/>
    </location>
</feature>
<evidence type="ECO:0000256" key="6">
    <source>
        <dbReference type="ARBA" id="ARBA00022777"/>
    </source>
</evidence>
<dbReference type="SUPFAM" id="SSF51261">
    <property type="entry name" value="Duplicated hybrid motif"/>
    <property type="match status" value="1"/>
</dbReference>
<keyword evidence="2" id="KW-0813">Transport</keyword>
<dbReference type="PROSITE" id="PS51093">
    <property type="entry name" value="PTS_EIIA_TYPE_1"/>
    <property type="match status" value="1"/>
</dbReference>
<evidence type="ECO:0000259" key="7">
    <source>
        <dbReference type="PROSITE" id="PS51093"/>
    </source>
</evidence>
<comment type="subcellular location">
    <subcellularLocation>
        <location evidence="1">Cytoplasm</location>
    </subcellularLocation>
</comment>
<gene>
    <name evidence="8" type="ORF">LKD75_12430</name>
</gene>
<name>A0AAE3A3B3_9FIRM</name>
<dbReference type="Pfam" id="PF00358">
    <property type="entry name" value="PTS_EIIA_1"/>
    <property type="match status" value="1"/>
</dbReference>
<dbReference type="InterPro" id="IPR011055">
    <property type="entry name" value="Dup_hybrid_motif"/>
</dbReference>
<dbReference type="AlphaFoldDB" id="A0AAE3A3B3"/>
<protein>
    <submittedName>
        <fullName evidence="8">PTS glucose transporter subunit IIA</fullName>
    </submittedName>
</protein>
<dbReference type="PANTHER" id="PTHR45008:SF1">
    <property type="entry name" value="PTS SYSTEM GLUCOSE-SPECIFIC EIIA COMPONENT"/>
    <property type="match status" value="1"/>
</dbReference>
<keyword evidence="4" id="KW-0808">Transferase</keyword>
<keyword evidence="5" id="KW-0598">Phosphotransferase system</keyword>
<keyword evidence="3 8" id="KW-0762">Sugar transport</keyword>
<dbReference type="Proteomes" id="UP001197795">
    <property type="component" value="Unassembled WGS sequence"/>
</dbReference>
<dbReference type="GO" id="GO:0005737">
    <property type="term" value="C:cytoplasm"/>
    <property type="evidence" value="ECO:0007669"/>
    <property type="project" value="UniProtKB-SubCell"/>
</dbReference>
<dbReference type="Gene3D" id="2.70.70.10">
    <property type="entry name" value="Glucose Permease (Domain IIA)"/>
    <property type="match status" value="1"/>
</dbReference>
<dbReference type="RefSeq" id="WP_227733567.1">
    <property type="nucleotide sequence ID" value="NZ_JAJEPV010000031.1"/>
</dbReference>
<organism evidence="8 9">
    <name type="scientific">Waltera acetigignens</name>
    <dbReference type="NCBI Taxonomy" id="2981769"/>
    <lineage>
        <taxon>Bacteria</taxon>
        <taxon>Bacillati</taxon>
        <taxon>Bacillota</taxon>
        <taxon>Clostridia</taxon>
        <taxon>Lachnospirales</taxon>
        <taxon>Lachnospiraceae</taxon>
        <taxon>Waltera</taxon>
    </lineage>
</organism>
<evidence type="ECO:0000256" key="1">
    <source>
        <dbReference type="ARBA" id="ARBA00004496"/>
    </source>
</evidence>
<evidence type="ECO:0000313" key="8">
    <source>
        <dbReference type="EMBL" id="MCC2120383.1"/>
    </source>
</evidence>
<dbReference type="EMBL" id="JAJEPV010000031">
    <property type="protein sequence ID" value="MCC2120383.1"/>
    <property type="molecule type" value="Genomic_DNA"/>
</dbReference>
<dbReference type="InterPro" id="IPR050890">
    <property type="entry name" value="PTS_EIIA_component"/>
</dbReference>
<dbReference type="GO" id="GO:0016301">
    <property type="term" value="F:kinase activity"/>
    <property type="evidence" value="ECO:0007669"/>
    <property type="project" value="UniProtKB-KW"/>
</dbReference>
<comment type="caution">
    <text evidence="8">The sequence shown here is derived from an EMBL/GenBank/DDBJ whole genome shotgun (WGS) entry which is preliminary data.</text>
</comment>
<evidence type="ECO:0000256" key="2">
    <source>
        <dbReference type="ARBA" id="ARBA00022448"/>
    </source>
</evidence>